<dbReference type="InterPro" id="IPR011009">
    <property type="entry name" value="Kinase-like_dom_sf"/>
</dbReference>
<keyword evidence="3" id="KW-1185">Reference proteome</keyword>
<reference evidence="2" key="1">
    <citation type="journal article" date="2020" name="Stud. Mycol.">
        <title>101 Dothideomycetes genomes: a test case for predicting lifestyles and emergence of pathogens.</title>
        <authorList>
            <person name="Haridas S."/>
            <person name="Albert R."/>
            <person name="Binder M."/>
            <person name="Bloem J."/>
            <person name="Labutti K."/>
            <person name="Salamov A."/>
            <person name="Andreopoulos B."/>
            <person name="Baker S."/>
            <person name="Barry K."/>
            <person name="Bills G."/>
            <person name="Bluhm B."/>
            <person name="Cannon C."/>
            <person name="Castanera R."/>
            <person name="Culley D."/>
            <person name="Daum C."/>
            <person name="Ezra D."/>
            <person name="Gonzalez J."/>
            <person name="Henrissat B."/>
            <person name="Kuo A."/>
            <person name="Liang C."/>
            <person name="Lipzen A."/>
            <person name="Lutzoni F."/>
            <person name="Magnuson J."/>
            <person name="Mondo S."/>
            <person name="Nolan M."/>
            <person name="Ohm R."/>
            <person name="Pangilinan J."/>
            <person name="Park H.-J."/>
            <person name="Ramirez L."/>
            <person name="Alfaro M."/>
            <person name="Sun H."/>
            <person name="Tritt A."/>
            <person name="Yoshinaga Y."/>
            <person name="Zwiers L.-H."/>
            <person name="Turgeon B."/>
            <person name="Goodwin S."/>
            <person name="Spatafora J."/>
            <person name="Crous P."/>
            <person name="Grigoriev I."/>
        </authorList>
    </citation>
    <scope>NUCLEOTIDE SEQUENCE</scope>
    <source>
        <strain evidence="2">CBS 109.77</strain>
    </source>
</reference>
<protein>
    <recommendedName>
        <fullName evidence="1">Aminoglycoside phosphotransferase domain-containing protein</fullName>
    </recommendedName>
</protein>
<dbReference type="AlphaFoldDB" id="A0A6A6X1R8"/>
<dbReference type="Gene3D" id="3.90.1200.10">
    <property type="match status" value="1"/>
</dbReference>
<evidence type="ECO:0000313" key="2">
    <source>
        <dbReference type="EMBL" id="KAF2790073.1"/>
    </source>
</evidence>
<dbReference type="Proteomes" id="UP000799757">
    <property type="component" value="Unassembled WGS sequence"/>
</dbReference>
<dbReference type="EMBL" id="MU002096">
    <property type="protein sequence ID" value="KAF2790073.1"/>
    <property type="molecule type" value="Genomic_DNA"/>
</dbReference>
<gene>
    <name evidence="2" type="ORF">K505DRAFT_391503</name>
</gene>
<evidence type="ECO:0000313" key="3">
    <source>
        <dbReference type="Proteomes" id="UP000799757"/>
    </source>
</evidence>
<name>A0A6A6X1R8_9PLEO</name>
<dbReference type="SUPFAM" id="SSF56112">
    <property type="entry name" value="Protein kinase-like (PK-like)"/>
    <property type="match status" value="1"/>
</dbReference>
<dbReference type="OrthoDB" id="4177236at2759"/>
<dbReference type="Pfam" id="PF01636">
    <property type="entry name" value="APH"/>
    <property type="match status" value="1"/>
</dbReference>
<feature type="domain" description="Aminoglycoside phosphotransferase" evidence="1">
    <location>
        <begin position="165"/>
        <end position="207"/>
    </location>
</feature>
<organism evidence="2 3">
    <name type="scientific">Melanomma pulvis-pyrius CBS 109.77</name>
    <dbReference type="NCBI Taxonomy" id="1314802"/>
    <lineage>
        <taxon>Eukaryota</taxon>
        <taxon>Fungi</taxon>
        <taxon>Dikarya</taxon>
        <taxon>Ascomycota</taxon>
        <taxon>Pezizomycotina</taxon>
        <taxon>Dothideomycetes</taxon>
        <taxon>Pleosporomycetidae</taxon>
        <taxon>Pleosporales</taxon>
        <taxon>Melanommataceae</taxon>
        <taxon>Melanomma</taxon>
    </lineage>
</organism>
<evidence type="ECO:0000259" key="1">
    <source>
        <dbReference type="Pfam" id="PF01636"/>
    </source>
</evidence>
<accession>A0A6A6X1R8</accession>
<proteinExistence type="predicted"/>
<dbReference type="InterPro" id="IPR002575">
    <property type="entry name" value="Aminoglycoside_PTrfase"/>
</dbReference>
<sequence length="216" mass="24815">MIQHQSRNQTMALTTESRKKRSASFWPLSPELRRLLQNPTVDVTSVDQNTPAPLSRSVLIDVLNAGEILYKVYFRIIIRVSPDIVVKLCKNYQTPDLHNLQHIRHHLPEFQFRRPSGCHLGGGTPSQCEDRRHWNKTSSATSPIRSEYQFYVFILIESYLDPARLDFLGANMSSDHRIVMTHGDLLPRNLLVSSADTPTITGIIDWESRGGYPEYW</sequence>